<evidence type="ECO:0000313" key="3">
    <source>
        <dbReference type="EMBL" id="VDO31107.1"/>
    </source>
</evidence>
<feature type="region of interest" description="Disordered" evidence="2">
    <location>
        <begin position="456"/>
        <end position="521"/>
    </location>
</feature>
<dbReference type="EMBL" id="UZAF01016611">
    <property type="protein sequence ID" value="VDO31107.1"/>
    <property type="molecule type" value="Genomic_DNA"/>
</dbReference>
<protein>
    <submittedName>
        <fullName evidence="5">OTU domain-containing protein</fullName>
    </submittedName>
</protein>
<dbReference type="OMA" id="AMGRHEN"/>
<dbReference type="OrthoDB" id="341898at2759"/>
<dbReference type="GO" id="GO:0005634">
    <property type="term" value="C:nucleus"/>
    <property type="evidence" value="ECO:0007669"/>
    <property type="project" value="TreeGrafter"/>
</dbReference>
<evidence type="ECO:0000256" key="1">
    <source>
        <dbReference type="ARBA" id="ARBA00009207"/>
    </source>
</evidence>
<keyword evidence="4" id="KW-1185">Reference proteome</keyword>
<dbReference type="Pfam" id="PF09184">
    <property type="entry name" value="PPP4R2"/>
    <property type="match status" value="1"/>
</dbReference>
<evidence type="ECO:0000313" key="5">
    <source>
        <dbReference type="WBParaSite" id="HPLM_0000716401-mRNA-1"/>
    </source>
</evidence>
<feature type="compositionally biased region" description="Low complexity" evidence="2">
    <location>
        <begin position="7"/>
        <end position="21"/>
    </location>
</feature>
<evidence type="ECO:0000313" key="4">
    <source>
        <dbReference type="Proteomes" id="UP000268014"/>
    </source>
</evidence>
<dbReference type="PANTHER" id="PTHR16487">
    <property type="entry name" value="PPP4R2-RELATED PROTEIN"/>
    <property type="match status" value="1"/>
</dbReference>
<name>A0A0N4W9Z6_HAEPC</name>
<dbReference type="AlphaFoldDB" id="A0A0N4W9Z6"/>
<feature type="compositionally biased region" description="Basic residues" evidence="2">
    <location>
        <begin position="229"/>
        <end position="242"/>
    </location>
</feature>
<dbReference type="STRING" id="6290.A0A0N4W9Z6"/>
<dbReference type="Proteomes" id="UP000268014">
    <property type="component" value="Unassembled WGS sequence"/>
</dbReference>
<dbReference type="GO" id="GO:0030289">
    <property type="term" value="C:protein phosphatase 4 complex"/>
    <property type="evidence" value="ECO:0007669"/>
    <property type="project" value="InterPro"/>
</dbReference>
<sequence length="521" mass="58302">MADTDQQEAPQAPQAPAASPAPRDEPAPPGPSLIPQPIDYFYGVAVTGLNPYPWTIVRDFFYKRLDDCMHAMVKWQSERDKIELDMSAGSPLKGSHDYILRKAYEFDKAPPFTWRRICELMSSSLAEYTKADKYFRALERVLGVVGHWGDRCFLVPCEPVQPKSAVAIRNYCRIERFFFEGEFERQKQFPTYFDILMDPNAMGRHENLKFPPQKEKKKKKKHAEGEEHKKKRSGKGKAKSSKHLSASEADENPSRSTTQPDPVPAPPLLASAPAPTVLSTSSAPTSSDPGPSAPCPDPHPPLHEKISKRKKKKRHHTNKRGYEPLFEFFTTTEMAERDLRRFGLYVYEAQKCIADSLPLARIVNLYYYLLRSPPTRWNSGIVQKLLQNRLRSVGVDLFPPGWTLTDELPMLQGYQPIRGICPIIGFDVDQDYEDSNFEIEALTANTKVIMRIAENKPGEGGSTMVPEGSNSSPNVPPPSGAADKNPCKGEPSTGSVPRKRPASAKPPGGKRVCGRPTSRKV</sequence>
<gene>
    <name evidence="3" type="ORF">HPLM_LOCUS7156</name>
</gene>
<feature type="compositionally biased region" description="Low complexity" evidence="2">
    <location>
        <begin position="268"/>
        <end position="279"/>
    </location>
</feature>
<feature type="compositionally biased region" description="Basic residues" evidence="2">
    <location>
        <begin position="306"/>
        <end position="317"/>
    </location>
</feature>
<proteinExistence type="inferred from homology"/>
<reference evidence="3 4" key="2">
    <citation type="submission" date="2018-11" db="EMBL/GenBank/DDBJ databases">
        <authorList>
            <consortium name="Pathogen Informatics"/>
        </authorList>
    </citation>
    <scope>NUCLEOTIDE SEQUENCE [LARGE SCALE GENOMIC DNA]</scope>
    <source>
        <strain evidence="3 4">MHpl1</strain>
    </source>
</reference>
<dbReference type="GO" id="GO:0005737">
    <property type="term" value="C:cytoplasm"/>
    <property type="evidence" value="ECO:0007669"/>
    <property type="project" value="TreeGrafter"/>
</dbReference>
<evidence type="ECO:0000256" key="2">
    <source>
        <dbReference type="SAM" id="MobiDB-lite"/>
    </source>
</evidence>
<comment type="similarity">
    <text evidence="1">Belongs to the PPP4R2 family.</text>
</comment>
<dbReference type="GO" id="GO:0019888">
    <property type="term" value="F:protein phosphatase regulator activity"/>
    <property type="evidence" value="ECO:0007669"/>
    <property type="project" value="InterPro"/>
</dbReference>
<dbReference type="InterPro" id="IPR015267">
    <property type="entry name" value="PPP4R2"/>
</dbReference>
<feature type="compositionally biased region" description="Basic and acidic residues" evidence="2">
    <location>
        <begin position="203"/>
        <end position="214"/>
    </location>
</feature>
<feature type="region of interest" description="Disordered" evidence="2">
    <location>
        <begin position="203"/>
        <end position="317"/>
    </location>
</feature>
<dbReference type="PANTHER" id="PTHR16487:SF0">
    <property type="entry name" value="PROTEIN PHOSPHATASE 4 REGULATORY SUBUNIT 2-RELATED"/>
    <property type="match status" value="1"/>
</dbReference>
<feature type="region of interest" description="Disordered" evidence="2">
    <location>
        <begin position="1"/>
        <end position="32"/>
    </location>
</feature>
<reference evidence="5" key="1">
    <citation type="submission" date="2017-02" db="UniProtKB">
        <authorList>
            <consortium name="WormBaseParasite"/>
        </authorList>
    </citation>
    <scope>IDENTIFICATION</scope>
</reference>
<feature type="compositionally biased region" description="Polar residues" evidence="2">
    <location>
        <begin position="280"/>
        <end position="289"/>
    </location>
</feature>
<accession>A0A0N4W9Z6</accession>
<dbReference type="WBParaSite" id="HPLM_0000716401-mRNA-1">
    <property type="protein sequence ID" value="HPLM_0000716401-mRNA-1"/>
    <property type="gene ID" value="HPLM_0000716401"/>
</dbReference>
<organism evidence="5">
    <name type="scientific">Haemonchus placei</name>
    <name type="common">Barber's pole worm</name>
    <dbReference type="NCBI Taxonomy" id="6290"/>
    <lineage>
        <taxon>Eukaryota</taxon>
        <taxon>Metazoa</taxon>
        <taxon>Ecdysozoa</taxon>
        <taxon>Nematoda</taxon>
        <taxon>Chromadorea</taxon>
        <taxon>Rhabditida</taxon>
        <taxon>Rhabditina</taxon>
        <taxon>Rhabditomorpha</taxon>
        <taxon>Strongyloidea</taxon>
        <taxon>Trichostrongylidae</taxon>
        <taxon>Haemonchus</taxon>
    </lineage>
</organism>